<evidence type="ECO:0000256" key="1">
    <source>
        <dbReference type="SAM" id="MobiDB-lite"/>
    </source>
</evidence>
<dbReference type="InterPro" id="IPR003615">
    <property type="entry name" value="HNH_nuc"/>
</dbReference>
<dbReference type="Gene3D" id="3.40.50.300">
    <property type="entry name" value="P-loop containing nucleotide triphosphate hydrolases"/>
    <property type="match status" value="1"/>
</dbReference>
<dbReference type="Pfam" id="PF01844">
    <property type="entry name" value="HNH"/>
    <property type="match status" value="1"/>
</dbReference>
<reference evidence="4" key="1">
    <citation type="submission" date="2020-05" db="EMBL/GenBank/DDBJ databases">
        <authorList>
            <person name="Chiriac C."/>
            <person name="Salcher M."/>
            <person name="Ghai R."/>
            <person name="Kavagutti S V."/>
        </authorList>
    </citation>
    <scope>NUCLEOTIDE SEQUENCE</scope>
</reference>
<dbReference type="GO" id="GO:0008270">
    <property type="term" value="F:zinc ion binding"/>
    <property type="evidence" value="ECO:0007669"/>
    <property type="project" value="InterPro"/>
</dbReference>
<name>A0A6J5PWJ4_9CAUD</name>
<dbReference type="EMBL" id="LR797233">
    <property type="protein sequence ID" value="CAB4194769.1"/>
    <property type="molecule type" value="Genomic_DNA"/>
</dbReference>
<evidence type="ECO:0000313" key="4">
    <source>
        <dbReference type="EMBL" id="CAB4176240.1"/>
    </source>
</evidence>
<dbReference type="GO" id="GO:0004519">
    <property type="term" value="F:endonuclease activity"/>
    <property type="evidence" value="ECO:0007669"/>
    <property type="project" value="InterPro"/>
</dbReference>
<evidence type="ECO:0000313" key="5">
    <source>
        <dbReference type="EMBL" id="CAB4194769.1"/>
    </source>
</evidence>
<dbReference type="InterPro" id="IPR002711">
    <property type="entry name" value="HNH"/>
</dbReference>
<dbReference type="EMBL" id="LR796940">
    <property type="protein sequence ID" value="CAB4176240.1"/>
    <property type="molecule type" value="Genomic_DNA"/>
</dbReference>
<dbReference type="InterPro" id="IPR027417">
    <property type="entry name" value="P-loop_NTPase"/>
</dbReference>
<accession>A0A6J5PWJ4</accession>
<feature type="region of interest" description="Disordered" evidence="1">
    <location>
        <begin position="109"/>
        <end position="144"/>
    </location>
</feature>
<dbReference type="Gene3D" id="1.10.30.50">
    <property type="match status" value="1"/>
</dbReference>
<dbReference type="InterPro" id="IPR005021">
    <property type="entry name" value="Terminase_largesu-like"/>
</dbReference>
<dbReference type="EMBL" id="LR796297">
    <property type="protein sequence ID" value="CAB4135382.1"/>
    <property type="molecule type" value="Genomic_DNA"/>
</dbReference>
<feature type="domain" description="HNH nuclease" evidence="2">
    <location>
        <begin position="58"/>
        <end position="109"/>
    </location>
</feature>
<evidence type="ECO:0000259" key="2">
    <source>
        <dbReference type="SMART" id="SM00507"/>
    </source>
</evidence>
<feature type="compositionally biased region" description="Polar residues" evidence="1">
    <location>
        <begin position="109"/>
        <end position="140"/>
    </location>
</feature>
<protein>
    <submittedName>
        <fullName evidence="4">HNHc domain containing protein</fullName>
    </submittedName>
</protein>
<dbReference type="GO" id="GO:0003676">
    <property type="term" value="F:nucleic acid binding"/>
    <property type="evidence" value="ECO:0007669"/>
    <property type="project" value="InterPro"/>
</dbReference>
<dbReference type="CDD" id="cd00085">
    <property type="entry name" value="HNHc"/>
    <property type="match status" value="1"/>
</dbReference>
<dbReference type="SMART" id="SM00507">
    <property type="entry name" value="HNHc"/>
    <property type="match status" value="1"/>
</dbReference>
<sequence length="638" mass="70264">MVSTSPKVSGNQELLALNCGEHKPQTLTAHKKATAGVAKGASNIRLMTSPYNDPIYKANRKQILSDGKATICALCGKAGANTADHIISLMFGGDNSIDNLQPAHQACNSRKGATQQNKRAAQKAQTRTQIDTPPITQQPKKNTDNDFFMTKAETPTLISVSYPRNQRELAVTGEDQQVDWRIGREQPRLESVNVGAESYGPQVALWAERFMQITLMPWQVHAISAQLSKDENGELQFREACISTARQAGKSVALQALLGWWITEGAIIRGGPQSVMSVANKLDRAEAIFTSLAHILKDIFGAKLVMAVGRKSVEMPDGSRWEVRAATKSLHGGSHDLIVVDELWDIDPEVVDDALRPSQIARKSPLLSCWSTAGDQSSETMIKMRQQAMADIDKGISSPLYFAEWSMPSNLDPYDERNWYWANPSLGTTITIEALRAVSKKDSFLRAHLNQWITARGAWLDLGIWEKNQTDIPMPEGGYLSVDSSVDDARYVGVRAAEIDGQVIVQTEFVTETEADMWAEIERVMTNPEVQLLITPTLDIHVPLPLRRRTTITGYAELTRFTTLVRSMIHEGSVKHHGETLLADHVSRAVLVKVPSGAVISSQKSPGPIELCRCMVWAVAQVSKPKQKTKPMMVIVGG</sequence>
<evidence type="ECO:0000313" key="3">
    <source>
        <dbReference type="EMBL" id="CAB4135382.1"/>
    </source>
</evidence>
<organism evidence="4">
    <name type="scientific">uncultured Caudovirales phage</name>
    <dbReference type="NCBI Taxonomy" id="2100421"/>
    <lineage>
        <taxon>Viruses</taxon>
        <taxon>Duplodnaviria</taxon>
        <taxon>Heunggongvirae</taxon>
        <taxon>Uroviricota</taxon>
        <taxon>Caudoviricetes</taxon>
        <taxon>Peduoviridae</taxon>
        <taxon>Maltschvirus</taxon>
        <taxon>Maltschvirus maltsch</taxon>
    </lineage>
</organism>
<dbReference type="PANTHER" id="PTHR41287">
    <property type="match status" value="1"/>
</dbReference>
<dbReference type="PANTHER" id="PTHR41287:SF1">
    <property type="entry name" value="PROTEIN YMFN"/>
    <property type="match status" value="1"/>
</dbReference>
<gene>
    <name evidence="5" type="ORF">UFOVP1265_15</name>
    <name evidence="3" type="ORF">UFOVP290_18</name>
    <name evidence="4" type="ORF">UFOVP982_18</name>
</gene>
<proteinExistence type="predicted"/>